<feature type="transmembrane region" description="Helical" evidence="8">
    <location>
        <begin position="82"/>
        <end position="101"/>
    </location>
</feature>
<evidence type="ECO:0000256" key="2">
    <source>
        <dbReference type="ARBA" id="ARBA00022654"/>
    </source>
</evidence>
<evidence type="ECO:0000256" key="4">
    <source>
        <dbReference type="ARBA" id="ARBA00022692"/>
    </source>
</evidence>
<dbReference type="Proteomes" id="UP000767291">
    <property type="component" value="Unassembled WGS sequence"/>
</dbReference>
<dbReference type="Pfam" id="PF04647">
    <property type="entry name" value="AgrB"/>
    <property type="match status" value="1"/>
</dbReference>
<keyword evidence="7 8" id="KW-0472">Membrane</keyword>
<protein>
    <submittedName>
        <fullName evidence="9">Accessory gene regulator B</fullName>
    </submittedName>
</protein>
<feature type="transmembrane region" description="Helical" evidence="8">
    <location>
        <begin position="144"/>
        <end position="162"/>
    </location>
</feature>
<keyword evidence="5" id="KW-0378">Hydrolase</keyword>
<gene>
    <name evidence="9" type="ORF">J2Z43_002250</name>
</gene>
<dbReference type="EMBL" id="JAGGJX010000005">
    <property type="protein sequence ID" value="MBP1855849.1"/>
    <property type="molecule type" value="Genomic_DNA"/>
</dbReference>
<organism evidence="9 10">
    <name type="scientific">Metaclostridioides mangenotii</name>
    <dbReference type="NCBI Taxonomy" id="1540"/>
    <lineage>
        <taxon>Bacteria</taxon>
        <taxon>Bacillati</taxon>
        <taxon>Bacillota</taxon>
        <taxon>Clostridia</taxon>
        <taxon>Peptostreptococcales</taxon>
        <taxon>Peptostreptococcaceae</taxon>
        <taxon>Metaclostridioides</taxon>
    </lineage>
</organism>
<accession>A0ABS4ED58</accession>
<evidence type="ECO:0000256" key="7">
    <source>
        <dbReference type="ARBA" id="ARBA00023136"/>
    </source>
</evidence>
<evidence type="ECO:0000256" key="5">
    <source>
        <dbReference type="ARBA" id="ARBA00022801"/>
    </source>
</evidence>
<name>A0ABS4ED58_9FIRM</name>
<evidence type="ECO:0000313" key="10">
    <source>
        <dbReference type="Proteomes" id="UP000767291"/>
    </source>
</evidence>
<dbReference type="SMART" id="SM00793">
    <property type="entry name" value="AgrB"/>
    <property type="match status" value="1"/>
</dbReference>
<feature type="transmembrane region" description="Helical" evidence="8">
    <location>
        <begin position="168"/>
        <end position="188"/>
    </location>
</feature>
<evidence type="ECO:0000256" key="6">
    <source>
        <dbReference type="ARBA" id="ARBA00022989"/>
    </source>
</evidence>
<proteinExistence type="predicted"/>
<evidence type="ECO:0000256" key="3">
    <source>
        <dbReference type="ARBA" id="ARBA00022670"/>
    </source>
</evidence>
<feature type="transmembrane region" description="Helical" evidence="8">
    <location>
        <begin position="107"/>
        <end position="123"/>
    </location>
</feature>
<sequence length="195" mass="22746">MVKACADKITSYLIKKETIENEEFEIYSYGFETLIAFIVNIVAILIVGYILDRFIETLIFLCFYCPIRQFSGGFHAENYRRCLLVFITLYLSNIFILNKILHNDRTVFMIVITIISYIGVIYLSPQEHRNNPLSNEERKLYRKIVIRISSFLIVLSFLGINYTVTYEYAMYAASVIVCIFIMLILGIIKKGVRKL</sequence>
<reference evidence="9 10" key="1">
    <citation type="submission" date="2021-03" db="EMBL/GenBank/DDBJ databases">
        <title>Genomic Encyclopedia of Type Strains, Phase IV (KMG-IV): sequencing the most valuable type-strain genomes for metagenomic binning, comparative biology and taxonomic classification.</title>
        <authorList>
            <person name="Goeker M."/>
        </authorList>
    </citation>
    <scope>NUCLEOTIDE SEQUENCE [LARGE SCALE GENOMIC DNA]</scope>
    <source>
        <strain evidence="9 10">DSM 1289</strain>
    </source>
</reference>
<keyword evidence="2" id="KW-0673">Quorum sensing</keyword>
<feature type="transmembrane region" description="Helical" evidence="8">
    <location>
        <begin position="26"/>
        <end position="51"/>
    </location>
</feature>
<dbReference type="RefSeq" id="WP_209457247.1">
    <property type="nucleotide sequence ID" value="NZ_BAAACS010000019.1"/>
</dbReference>
<evidence type="ECO:0000313" key="9">
    <source>
        <dbReference type="EMBL" id="MBP1855849.1"/>
    </source>
</evidence>
<keyword evidence="1" id="KW-1003">Cell membrane</keyword>
<evidence type="ECO:0000256" key="8">
    <source>
        <dbReference type="SAM" id="Phobius"/>
    </source>
</evidence>
<comment type="caution">
    <text evidence="9">The sequence shown here is derived from an EMBL/GenBank/DDBJ whole genome shotgun (WGS) entry which is preliminary data.</text>
</comment>
<dbReference type="InterPro" id="IPR006741">
    <property type="entry name" value="AgrB"/>
</dbReference>
<evidence type="ECO:0000256" key="1">
    <source>
        <dbReference type="ARBA" id="ARBA00022475"/>
    </source>
</evidence>
<keyword evidence="10" id="KW-1185">Reference proteome</keyword>
<keyword evidence="4 8" id="KW-0812">Transmembrane</keyword>
<keyword evidence="3" id="KW-0645">Protease</keyword>
<keyword evidence="6 8" id="KW-1133">Transmembrane helix</keyword>